<gene>
    <name evidence="2" type="ORF">CcCBS67573_g08557</name>
</gene>
<accession>A0A507EKI5</accession>
<evidence type="ECO:0008006" key="4">
    <source>
        <dbReference type="Google" id="ProtNLM"/>
    </source>
</evidence>
<keyword evidence="3" id="KW-1185">Reference proteome</keyword>
<feature type="compositionally biased region" description="Polar residues" evidence="1">
    <location>
        <begin position="460"/>
        <end position="469"/>
    </location>
</feature>
<proteinExistence type="predicted"/>
<feature type="region of interest" description="Disordered" evidence="1">
    <location>
        <begin position="410"/>
        <end position="481"/>
    </location>
</feature>
<evidence type="ECO:0000313" key="3">
    <source>
        <dbReference type="Proteomes" id="UP000320333"/>
    </source>
</evidence>
<feature type="compositionally biased region" description="Polar residues" evidence="1">
    <location>
        <begin position="7"/>
        <end position="24"/>
    </location>
</feature>
<feature type="region of interest" description="Disordered" evidence="1">
    <location>
        <begin position="506"/>
        <end position="533"/>
    </location>
</feature>
<organism evidence="2 3">
    <name type="scientific">Chytriomyces confervae</name>
    <dbReference type="NCBI Taxonomy" id="246404"/>
    <lineage>
        <taxon>Eukaryota</taxon>
        <taxon>Fungi</taxon>
        <taxon>Fungi incertae sedis</taxon>
        <taxon>Chytridiomycota</taxon>
        <taxon>Chytridiomycota incertae sedis</taxon>
        <taxon>Chytridiomycetes</taxon>
        <taxon>Chytridiales</taxon>
        <taxon>Chytriomycetaceae</taxon>
        <taxon>Chytriomyces</taxon>
    </lineage>
</organism>
<feature type="compositionally biased region" description="Low complexity" evidence="1">
    <location>
        <begin position="413"/>
        <end position="426"/>
    </location>
</feature>
<sequence>MDFSIRVPNQSRKIRRQSTGTQRYQEYGPSSAYGGGGRGGGGYGYGGGANGYGNGYGSPQGYSSPMLPSPGYALHESGHGHYEQEYGQYEQGYAQNDRGLGQFDPGYVSGYRPQTPPQMAQRMRATSMSRSIAVPGNVKDPECVIMSGVLAMAAVKPYKLAPSVSQALVQRHLLLAVPKDTKDLQQIYERVFLHALPVTQGPTDDYDSEEESERGHGFRNGIVPDILDSRVCMAFGHIAKAAVEKTPVLIVMGSSVRQESPQFINMNTIDHFITEGELGIPGTLAFRAGKQEHRYTASSSREYQRWETAFLKAMQIVSQTRQTLAVANKHSSETPSSSAYSSAWSESLDLRNSSRLSSNASPLNSSAASTTTTIGVNSGAKKSINNLKNKVLSFKAFGISKKQDDQVFESNGASRSATRSVFSSSSQQYGDTPTTTRHQSNQDVVFQTPPGAPPASSASRTITGQSQSLPKPPPKDSDFDFTDNFTEEVLESFIYDHQSSAASMSPPIRLNAISPPPPPPSTNSKSISRVSAEKVDVPQVAAVTNSSDSLKNETPYANKPAPLDKFRYSEYVSFVSERVPGP</sequence>
<dbReference type="EMBL" id="QEAP01000578">
    <property type="protein sequence ID" value="TPX63887.1"/>
    <property type="molecule type" value="Genomic_DNA"/>
</dbReference>
<reference evidence="2 3" key="1">
    <citation type="journal article" date="2019" name="Sci. Rep.">
        <title>Comparative genomics of chytrid fungi reveal insights into the obligate biotrophic and pathogenic lifestyle of Synchytrium endobioticum.</title>
        <authorList>
            <person name="van de Vossenberg B.T.L.H."/>
            <person name="Warris S."/>
            <person name="Nguyen H.D.T."/>
            <person name="van Gent-Pelzer M.P.E."/>
            <person name="Joly D.L."/>
            <person name="van de Geest H.C."/>
            <person name="Bonants P.J.M."/>
            <person name="Smith D.S."/>
            <person name="Levesque C.A."/>
            <person name="van der Lee T.A.J."/>
        </authorList>
    </citation>
    <scope>NUCLEOTIDE SEQUENCE [LARGE SCALE GENOMIC DNA]</scope>
    <source>
        <strain evidence="2 3">CBS 675.73</strain>
    </source>
</reference>
<feature type="region of interest" description="Disordered" evidence="1">
    <location>
        <begin position="1"/>
        <end position="37"/>
    </location>
</feature>
<feature type="compositionally biased region" description="Polar residues" evidence="1">
    <location>
        <begin position="427"/>
        <end position="445"/>
    </location>
</feature>
<protein>
    <recommendedName>
        <fullName evidence="4">PH domain-containing protein</fullName>
    </recommendedName>
</protein>
<evidence type="ECO:0000256" key="1">
    <source>
        <dbReference type="SAM" id="MobiDB-lite"/>
    </source>
</evidence>
<evidence type="ECO:0000313" key="2">
    <source>
        <dbReference type="EMBL" id="TPX63887.1"/>
    </source>
</evidence>
<comment type="caution">
    <text evidence="2">The sequence shown here is derived from an EMBL/GenBank/DDBJ whole genome shotgun (WGS) entry which is preliminary data.</text>
</comment>
<dbReference type="OrthoDB" id="2125767at2759"/>
<dbReference type="AlphaFoldDB" id="A0A507EKI5"/>
<name>A0A507EKI5_9FUNG</name>
<dbReference type="Proteomes" id="UP000320333">
    <property type="component" value="Unassembled WGS sequence"/>
</dbReference>